<dbReference type="AlphaFoldDB" id="A0A2T4JUG7"/>
<protein>
    <submittedName>
        <fullName evidence="6">LysR family transcriptional regulator</fullName>
    </submittedName>
</protein>
<organism evidence="6 7">
    <name type="scientific">Cereibacter changlensis JA139</name>
    <dbReference type="NCBI Taxonomy" id="1188249"/>
    <lineage>
        <taxon>Bacteria</taxon>
        <taxon>Pseudomonadati</taxon>
        <taxon>Pseudomonadota</taxon>
        <taxon>Alphaproteobacteria</taxon>
        <taxon>Rhodobacterales</taxon>
        <taxon>Paracoccaceae</taxon>
        <taxon>Cereibacter</taxon>
    </lineage>
</organism>
<dbReference type="InterPro" id="IPR036388">
    <property type="entry name" value="WH-like_DNA-bd_sf"/>
</dbReference>
<dbReference type="GO" id="GO:0003700">
    <property type="term" value="F:DNA-binding transcription factor activity"/>
    <property type="evidence" value="ECO:0007669"/>
    <property type="project" value="InterPro"/>
</dbReference>
<name>A0A2T4JUG7_9RHOB</name>
<dbReference type="OrthoDB" id="9811588at2"/>
<dbReference type="PROSITE" id="PS50931">
    <property type="entry name" value="HTH_LYSR"/>
    <property type="match status" value="1"/>
</dbReference>
<dbReference type="InterPro" id="IPR005119">
    <property type="entry name" value="LysR_subst-bd"/>
</dbReference>
<dbReference type="EMBL" id="PZKG01000050">
    <property type="protein sequence ID" value="PTE21467.1"/>
    <property type="molecule type" value="Genomic_DNA"/>
</dbReference>
<dbReference type="Pfam" id="PF03466">
    <property type="entry name" value="LysR_substrate"/>
    <property type="match status" value="1"/>
</dbReference>
<keyword evidence="7" id="KW-1185">Reference proteome</keyword>
<reference evidence="6 7" key="1">
    <citation type="submission" date="2018-03" db="EMBL/GenBank/DDBJ databases">
        <title>Cereibacter changlensis.</title>
        <authorList>
            <person name="Meyer T.E."/>
            <person name="Miller S."/>
            <person name="Lodha T."/>
            <person name="Gandham S."/>
            <person name="Chintalapati S."/>
            <person name="Chintalapati V.R."/>
        </authorList>
    </citation>
    <scope>NUCLEOTIDE SEQUENCE [LARGE SCALE GENOMIC DNA]</scope>
    <source>
        <strain evidence="6 7">JA139</strain>
    </source>
</reference>
<gene>
    <name evidence="6" type="ORF">C5F48_12240</name>
</gene>
<evidence type="ECO:0000256" key="1">
    <source>
        <dbReference type="ARBA" id="ARBA00009437"/>
    </source>
</evidence>
<evidence type="ECO:0000256" key="4">
    <source>
        <dbReference type="ARBA" id="ARBA00023163"/>
    </source>
</evidence>
<dbReference type="Gene3D" id="1.10.10.10">
    <property type="entry name" value="Winged helix-like DNA-binding domain superfamily/Winged helix DNA-binding domain"/>
    <property type="match status" value="1"/>
</dbReference>
<evidence type="ECO:0000256" key="2">
    <source>
        <dbReference type="ARBA" id="ARBA00023015"/>
    </source>
</evidence>
<dbReference type="CDD" id="cd05466">
    <property type="entry name" value="PBP2_LTTR_substrate"/>
    <property type="match status" value="1"/>
</dbReference>
<dbReference type="Pfam" id="PF00126">
    <property type="entry name" value="HTH_1"/>
    <property type="match status" value="1"/>
</dbReference>
<dbReference type="SUPFAM" id="SSF46785">
    <property type="entry name" value="Winged helix' DNA-binding domain"/>
    <property type="match status" value="1"/>
</dbReference>
<proteinExistence type="inferred from homology"/>
<dbReference type="SUPFAM" id="SSF53850">
    <property type="entry name" value="Periplasmic binding protein-like II"/>
    <property type="match status" value="1"/>
</dbReference>
<dbReference type="Gene3D" id="3.40.190.290">
    <property type="match status" value="1"/>
</dbReference>
<evidence type="ECO:0000313" key="6">
    <source>
        <dbReference type="EMBL" id="PTE21467.1"/>
    </source>
</evidence>
<evidence type="ECO:0000259" key="5">
    <source>
        <dbReference type="PROSITE" id="PS50931"/>
    </source>
</evidence>
<keyword evidence="4" id="KW-0804">Transcription</keyword>
<dbReference type="InterPro" id="IPR000847">
    <property type="entry name" value="LysR_HTH_N"/>
</dbReference>
<keyword evidence="3" id="KW-0238">DNA-binding</keyword>
<dbReference type="PANTHER" id="PTHR30126:SF21">
    <property type="entry name" value="TRANSCRIPTIONAL REGULATOR-RELATED"/>
    <property type="match status" value="1"/>
</dbReference>
<evidence type="ECO:0000313" key="7">
    <source>
        <dbReference type="Proteomes" id="UP000241010"/>
    </source>
</evidence>
<dbReference type="Proteomes" id="UP000241010">
    <property type="component" value="Unassembled WGS sequence"/>
</dbReference>
<dbReference type="PRINTS" id="PR00039">
    <property type="entry name" value="HTHLYSR"/>
</dbReference>
<dbReference type="PANTHER" id="PTHR30126">
    <property type="entry name" value="HTH-TYPE TRANSCRIPTIONAL REGULATOR"/>
    <property type="match status" value="1"/>
</dbReference>
<feature type="domain" description="HTH lysR-type" evidence="5">
    <location>
        <begin position="1"/>
        <end position="58"/>
    </location>
</feature>
<dbReference type="GO" id="GO:0000976">
    <property type="term" value="F:transcription cis-regulatory region binding"/>
    <property type="evidence" value="ECO:0007669"/>
    <property type="project" value="TreeGrafter"/>
</dbReference>
<accession>A0A2T4JUG7</accession>
<dbReference type="RefSeq" id="WP_107664197.1">
    <property type="nucleotide sequence ID" value="NZ_PZKG01000050.1"/>
</dbReference>
<evidence type="ECO:0000256" key="3">
    <source>
        <dbReference type="ARBA" id="ARBA00023125"/>
    </source>
</evidence>
<dbReference type="FunFam" id="1.10.10.10:FF:000001">
    <property type="entry name" value="LysR family transcriptional regulator"/>
    <property type="match status" value="1"/>
</dbReference>
<keyword evidence="2" id="KW-0805">Transcription regulation</keyword>
<dbReference type="InterPro" id="IPR036390">
    <property type="entry name" value="WH_DNA-bd_sf"/>
</dbReference>
<comment type="caution">
    <text evidence="6">The sequence shown here is derived from an EMBL/GenBank/DDBJ whole genome shotgun (WGS) entry which is preliminary data.</text>
</comment>
<comment type="similarity">
    <text evidence="1">Belongs to the LysR transcriptional regulatory family.</text>
</comment>
<sequence>MQIELLETFLDLVETRSFNRSAERLGVTQSTVSARIAALETALGARLFDRSRAGTEPTMEGRRFEPHARSLRHEWNEARRRIRVPGEAAHLVRLGIQNDLAAQHIGEWVADFRRAIPDAAFYIEPDYSTQMCADLLTGLQDFAVMFAPKPHPDLHFTNVGELPYVMVSSRTDRRAEVAPDSFVFAHFSNAFEAMHRELLPELAGAPVSVGQSATVAALLNAMGGAGYVLEKTAQQMIGTGRFRLVVDAPVLRQPVYAAMHLRHRISPMHRRLLRIVQRHFGAR</sequence>